<evidence type="ECO:0000313" key="3">
    <source>
        <dbReference type="EMBL" id="GEZ58086.1"/>
    </source>
</evidence>
<organism evidence="3">
    <name type="scientific">Tanacetum cinerariifolium</name>
    <name type="common">Dalmatian daisy</name>
    <name type="synonym">Chrysanthemum cinerariifolium</name>
    <dbReference type="NCBI Taxonomy" id="118510"/>
    <lineage>
        <taxon>Eukaryota</taxon>
        <taxon>Viridiplantae</taxon>
        <taxon>Streptophyta</taxon>
        <taxon>Embryophyta</taxon>
        <taxon>Tracheophyta</taxon>
        <taxon>Spermatophyta</taxon>
        <taxon>Magnoliopsida</taxon>
        <taxon>eudicotyledons</taxon>
        <taxon>Gunneridae</taxon>
        <taxon>Pentapetalae</taxon>
        <taxon>asterids</taxon>
        <taxon>campanulids</taxon>
        <taxon>Asterales</taxon>
        <taxon>Asteraceae</taxon>
        <taxon>Asteroideae</taxon>
        <taxon>Anthemideae</taxon>
        <taxon>Anthemidinae</taxon>
        <taxon>Tanacetum</taxon>
    </lineage>
</organism>
<keyword evidence="1" id="KW-0175">Coiled coil</keyword>
<evidence type="ECO:0000256" key="2">
    <source>
        <dbReference type="SAM" id="MobiDB-lite"/>
    </source>
</evidence>
<name>A0A699IG41_TANCI</name>
<feature type="region of interest" description="Disordered" evidence="2">
    <location>
        <begin position="52"/>
        <end position="78"/>
    </location>
</feature>
<sequence>MDLLAFIYVADPTKVKIVEKERAEGEVKLLDTSIGRVVPLLPVSPTRTKSCGNPAFSSVSAIPEREGGDPTDSVTKPNLRTIGPSERSTAPLLVMTEAVITTNVASAPYILVPGAVAKINPQTEYYLSERRRLESKCERQADLLKARDGEIENLKAQLLLKEAEAAEAARLRIQVFAVEATEKVHADELNALKHKSVVLEDERDSLNGKITEL</sequence>
<feature type="coiled-coil region" evidence="1">
    <location>
        <begin position="151"/>
        <end position="209"/>
    </location>
</feature>
<gene>
    <name evidence="3" type="ORF">Tci_530059</name>
</gene>
<reference evidence="3" key="1">
    <citation type="journal article" date="2019" name="Sci. Rep.">
        <title>Draft genome of Tanacetum cinerariifolium, the natural source of mosquito coil.</title>
        <authorList>
            <person name="Yamashiro T."/>
            <person name="Shiraishi A."/>
            <person name="Satake H."/>
            <person name="Nakayama K."/>
        </authorList>
    </citation>
    <scope>NUCLEOTIDE SEQUENCE</scope>
</reference>
<dbReference type="AlphaFoldDB" id="A0A699IG41"/>
<dbReference type="EMBL" id="BKCJ010296443">
    <property type="protein sequence ID" value="GEZ58086.1"/>
    <property type="molecule type" value="Genomic_DNA"/>
</dbReference>
<evidence type="ECO:0000256" key="1">
    <source>
        <dbReference type="SAM" id="Coils"/>
    </source>
</evidence>
<comment type="caution">
    <text evidence="3">The sequence shown here is derived from an EMBL/GenBank/DDBJ whole genome shotgun (WGS) entry which is preliminary data.</text>
</comment>
<accession>A0A699IG41</accession>
<protein>
    <submittedName>
        <fullName evidence="3">Uncharacterized protein</fullName>
    </submittedName>
</protein>
<proteinExistence type="predicted"/>